<feature type="domain" description="GH16" evidence="2">
    <location>
        <begin position="41"/>
        <end position="287"/>
    </location>
</feature>
<dbReference type="GO" id="GO:0016787">
    <property type="term" value="F:hydrolase activity"/>
    <property type="evidence" value="ECO:0007669"/>
    <property type="project" value="UniProtKB-KW"/>
</dbReference>
<comment type="similarity">
    <text evidence="1">Belongs to the glycosyl hydrolase 16 family.</text>
</comment>
<dbReference type="SUPFAM" id="SSF49899">
    <property type="entry name" value="Concanavalin A-like lectins/glucanases"/>
    <property type="match status" value="1"/>
</dbReference>
<dbReference type="PANTHER" id="PTHR10963">
    <property type="entry name" value="GLYCOSYL HYDROLASE-RELATED"/>
    <property type="match status" value="1"/>
</dbReference>
<dbReference type="RefSeq" id="WP_408080724.1">
    <property type="nucleotide sequence ID" value="NZ_JBELQA010000002.1"/>
</dbReference>
<dbReference type="PROSITE" id="PS51762">
    <property type="entry name" value="GH16_2"/>
    <property type="match status" value="1"/>
</dbReference>
<dbReference type="InterPro" id="IPR000757">
    <property type="entry name" value="Beta-glucanase-like"/>
</dbReference>
<evidence type="ECO:0000256" key="1">
    <source>
        <dbReference type="ARBA" id="ARBA00006865"/>
    </source>
</evidence>
<dbReference type="Proteomes" id="UP001629260">
    <property type="component" value="Unassembled WGS sequence"/>
</dbReference>
<name>A0ABW8XQX4_9FLAO</name>
<dbReference type="InterPro" id="IPR013320">
    <property type="entry name" value="ConA-like_dom_sf"/>
</dbReference>
<sequence length="288" mass="33950">MKLILFKFLFLRFILNVLFTFITDKDASVNNYKSYQLVWSDEFTLDGLPDDKNWNYETGFIRNQEDQWYQKENAYCKDGFLIIEAKKESKVNPNFVSKNHRDWAKRRDSIKVTSSCLITRGKHSWQYGRFEMRAKIPIEKGMWPAFWTLGIEGNWPANGEIDIMEYYTGKILANTAWASNNTNIVWDSQTVMLNHFKDDSWADKFHVWRMDWDAQSIKLYVDNELLNETDLKETVYSVSQKILPFQQPHYLLVNLAVGGTNGGNYTSTSLPSKYIIDYIRVYQKKQSK</sequence>
<reference evidence="3 4" key="1">
    <citation type="submission" date="2024-06" db="EMBL/GenBank/DDBJ databases">
        <authorList>
            <person name="Kaempfer P."/>
            <person name="Viver T."/>
        </authorList>
    </citation>
    <scope>NUCLEOTIDE SEQUENCE [LARGE SCALE GENOMIC DNA]</scope>
    <source>
        <strain evidence="3 4">ST-87</strain>
    </source>
</reference>
<evidence type="ECO:0000313" key="4">
    <source>
        <dbReference type="Proteomes" id="UP001629260"/>
    </source>
</evidence>
<keyword evidence="4" id="KW-1185">Reference proteome</keyword>
<accession>A0ABW8XQX4</accession>
<protein>
    <submittedName>
        <fullName evidence="3">Glycoside hydrolase family 16 protein</fullName>
    </submittedName>
</protein>
<dbReference type="Gene3D" id="2.60.120.200">
    <property type="match status" value="1"/>
</dbReference>
<organism evidence="3 4">
    <name type="scientific">Flavobacterium plantiphilum</name>
    <dbReference type="NCBI Taxonomy" id="3163297"/>
    <lineage>
        <taxon>Bacteria</taxon>
        <taxon>Pseudomonadati</taxon>
        <taxon>Bacteroidota</taxon>
        <taxon>Flavobacteriia</taxon>
        <taxon>Flavobacteriales</taxon>
        <taxon>Flavobacteriaceae</taxon>
        <taxon>Flavobacterium</taxon>
    </lineage>
</organism>
<evidence type="ECO:0000259" key="2">
    <source>
        <dbReference type="PROSITE" id="PS51762"/>
    </source>
</evidence>
<proteinExistence type="inferred from homology"/>
<dbReference type="EMBL" id="JBELQA010000002">
    <property type="protein sequence ID" value="MFL9830271.1"/>
    <property type="molecule type" value="Genomic_DNA"/>
</dbReference>
<dbReference type="CDD" id="cd08023">
    <property type="entry name" value="GH16_laminarinase_like"/>
    <property type="match status" value="1"/>
</dbReference>
<keyword evidence="3" id="KW-0378">Hydrolase</keyword>
<dbReference type="Pfam" id="PF00722">
    <property type="entry name" value="Glyco_hydro_16"/>
    <property type="match status" value="1"/>
</dbReference>
<dbReference type="PANTHER" id="PTHR10963:SF55">
    <property type="entry name" value="GLYCOSIDE HYDROLASE FAMILY 16 PROTEIN"/>
    <property type="match status" value="1"/>
</dbReference>
<gene>
    <name evidence="3" type="ORF">ABS764_05340</name>
</gene>
<comment type="caution">
    <text evidence="3">The sequence shown here is derived from an EMBL/GenBank/DDBJ whole genome shotgun (WGS) entry which is preliminary data.</text>
</comment>
<evidence type="ECO:0000313" key="3">
    <source>
        <dbReference type="EMBL" id="MFL9830271.1"/>
    </source>
</evidence>
<dbReference type="InterPro" id="IPR050546">
    <property type="entry name" value="Glycosyl_Hydrlase_16"/>
</dbReference>